<dbReference type="EMBL" id="AYXG01000072">
    <property type="protein sequence ID" value="EWC62748.1"/>
    <property type="molecule type" value="Genomic_DNA"/>
</dbReference>
<keyword evidence="2" id="KW-1185">Reference proteome</keyword>
<evidence type="ECO:0000313" key="2">
    <source>
        <dbReference type="Proteomes" id="UP000019277"/>
    </source>
</evidence>
<reference evidence="1 2" key="1">
    <citation type="journal article" date="2014" name="Genome Announc.">
        <title>Draft Genome Sequence of the Antitrypanosomally Active Sponge-Associated Bacterium Actinokineospora sp. Strain EG49.</title>
        <authorList>
            <person name="Harjes J."/>
            <person name="Ryu T."/>
            <person name="Abdelmohsen U.R."/>
            <person name="Moitinho-Silva L."/>
            <person name="Horn H."/>
            <person name="Ravasi T."/>
            <person name="Hentschel U."/>
        </authorList>
    </citation>
    <scope>NUCLEOTIDE SEQUENCE [LARGE SCALE GENOMIC DNA]</scope>
    <source>
        <strain evidence="1 2">EG49</strain>
    </source>
</reference>
<accession>W7IR60</accession>
<organism evidence="1 2">
    <name type="scientific">Actinokineospora spheciospongiae</name>
    <dbReference type="NCBI Taxonomy" id="909613"/>
    <lineage>
        <taxon>Bacteria</taxon>
        <taxon>Bacillati</taxon>
        <taxon>Actinomycetota</taxon>
        <taxon>Actinomycetes</taxon>
        <taxon>Pseudonocardiales</taxon>
        <taxon>Pseudonocardiaceae</taxon>
        <taxon>Actinokineospora</taxon>
    </lineage>
</organism>
<dbReference type="AlphaFoldDB" id="W7IR60"/>
<dbReference type="RefSeq" id="WP_035280772.1">
    <property type="nucleotide sequence ID" value="NZ_AYXG01000072.1"/>
</dbReference>
<dbReference type="STRING" id="909613.UO65_1942"/>
<protein>
    <submittedName>
        <fullName evidence="1">Uncharacterized protein</fullName>
    </submittedName>
</protein>
<evidence type="ECO:0000313" key="1">
    <source>
        <dbReference type="EMBL" id="EWC62748.1"/>
    </source>
</evidence>
<dbReference type="OrthoDB" id="9967253at2"/>
<gene>
    <name evidence="1" type="ORF">UO65_1942</name>
</gene>
<comment type="caution">
    <text evidence="1">The sequence shown here is derived from an EMBL/GenBank/DDBJ whole genome shotgun (WGS) entry which is preliminary data.</text>
</comment>
<name>W7IR60_9PSEU</name>
<sequence length="108" mass="11269">MSGSGFLAVDPGAAERAAAACRGQIARLDEHIRAVRDLVDPDFGACALGRGLTGKFTDKRTASDGLIARLVLARSGLDAAARHFESTARAYRDNEEGAAAALREVGRA</sequence>
<proteinExistence type="predicted"/>
<dbReference type="Proteomes" id="UP000019277">
    <property type="component" value="Unassembled WGS sequence"/>
</dbReference>